<dbReference type="Pfam" id="PF00090">
    <property type="entry name" value="TSP_1"/>
    <property type="match status" value="4"/>
</dbReference>
<evidence type="ECO:0000256" key="4">
    <source>
        <dbReference type="SAM" id="Phobius"/>
    </source>
</evidence>
<dbReference type="SMART" id="SM00209">
    <property type="entry name" value="TSP1"/>
    <property type="match status" value="4"/>
</dbReference>
<dbReference type="SUPFAM" id="SSF49899">
    <property type="entry name" value="Concanavalin A-like lectins/glucanases"/>
    <property type="match status" value="2"/>
</dbReference>
<sequence length="1077" mass="122158">MQTHQRNKSAIILSILFILAETKKPFTKRLEASWRLECDLGIITDSDCPIDGGWSPWAPWSKCYGACDSVGHRKRLRACNNPTPSKDGMPCRGLDEQLESCYLTNCSVKDFRNIVEGDPARKEALHQLEAVPLLMERCLQMECPFEAVDATLAIENTWQINSETVWNALQCVKHDIGCPIAGDWGAWGSWSSCGARCGKGTRWRMRRCDTPPPSLAHLICPGTPLQYEQCEGDQCAIDGQYVEQSGSWSEWGAWTESSEKCGYGVRRRKRACVEKQLALSAINWGTHCRGQYDQLDVYYNTECVLDGGWSGWGPWGPCSQTCGAGRRSRTRSCTRPIPSGNGTDCVGPKSDIGTCHLAPCEVFTHTISLLNGDSYMHYNFPRKRSTFFHFYIRFMALSPHGIIVRRGSAQNPSVRLSLQKWHVCLDASGLSKSCSLPRMCSTTAIEPATWHSILMSVTSQVAIIRLNDAQISMQNWFPCNPELENDKMNIFIGEKFHGEVHEIMLNFIPLHTVIEREQRMSQSDFYPISTSNMAYEKASPEEAYLLIQNDQYLRLPCFKEQDEWQIELTIKSEKESGTIIFLPNNINENWLYVILQNMRLKIKFARKEFKSEAISSTEFLPDQWMDIVISKKNETNTIVVSINAGERLHVLLVEETKKIEKSLINSKHTFQDQNYNHSFINNNKMVMCNDEFFIGGIPLDIKNSLSEDFTPFTGIAASVRLNNNLLDLHDFSMERTKDDLIQLSSRTASISGSYHETEWGESNQFNLTCLHARTASLPHSAYWLYWDTQIKLIKSKNTRSVDDGRVLRLLVTAEKDLRGYYTCRAHSNRRTRNIVTFGVLGKIEYKSLSPDTLTVIAICTTLSLVIFTLGWLIIEGYHDLRNGYGFFRDAHLSPEEEAEVVCQYFDQNMHLLGSQSELNLAKTKARRRGKRLASKASFGAQEPDNMLEGNNALEEFTSSDPDGLPTLPEVKNSGIEFFQKIYRYEPSYVSSPRHGSLTTRTKLSSTSSLDSLAKVLASPSYMRKVANLSKDNKKIKNCRFKKAKNESNLLTIKSSTFLNKSPAHKVLEKFQELKSDD</sequence>
<dbReference type="PANTHER" id="PTHR22906">
    <property type="entry name" value="PROPERDIN"/>
    <property type="match status" value="1"/>
</dbReference>
<keyword evidence="4" id="KW-0472">Membrane</keyword>
<reference evidence="7" key="1">
    <citation type="submission" date="2021-09" db="EMBL/GenBank/DDBJ databases">
        <authorList>
            <person name="Martin H S."/>
        </authorList>
    </citation>
    <scope>NUCLEOTIDE SEQUENCE</scope>
</reference>
<gene>
    <name evidence="7" type="ORF">DCHRY22_LOCUS603</name>
</gene>
<comment type="caution">
    <text evidence="3">Lacks conserved residue(s) required for the propagation of feature annotation.</text>
</comment>
<evidence type="ECO:0000256" key="5">
    <source>
        <dbReference type="SAM" id="SignalP"/>
    </source>
</evidence>
<dbReference type="PROSITE" id="PS50092">
    <property type="entry name" value="TSP1"/>
    <property type="match status" value="4"/>
</dbReference>
<accession>A0A8J2Q7Y4</accession>
<name>A0A8J2Q7Y4_9NEOP</name>
<dbReference type="EMBL" id="CAKASE010000043">
    <property type="protein sequence ID" value="CAG9558512.1"/>
    <property type="molecule type" value="Genomic_DNA"/>
</dbReference>
<comment type="caution">
    <text evidence="7">The sequence shown here is derived from an EMBL/GenBank/DDBJ whole genome shotgun (WGS) entry which is preliminary data.</text>
</comment>
<dbReference type="InterPro" id="IPR052065">
    <property type="entry name" value="Compl_asym_regulator"/>
</dbReference>
<dbReference type="FunFam" id="2.20.100.10:FF:000001">
    <property type="entry name" value="semaphorin-5A isoform X1"/>
    <property type="match status" value="3"/>
</dbReference>
<feature type="chain" id="PRO_5035208495" evidence="5">
    <location>
        <begin position="23"/>
        <end position="1077"/>
    </location>
</feature>
<evidence type="ECO:0000256" key="3">
    <source>
        <dbReference type="PROSITE-ProRule" id="PRU00122"/>
    </source>
</evidence>
<keyword evidence="4" id="KW-0812">Transmembrane</keyword>
<feature type="signal peptide" evidence="5">
    <location>
        <begin position="1"/>
        <end position="22"/>
    </location>
</feature>
<dbReference type="PANTHER" id="PTHR22906:SF21">
    <property type="entry name" value="SEMA DOMAIN-CONTAINING PROTEIN"/>
    <property type="match status" value="1"/>
</dbReference>
<dbReference type="Gene3D" id="2.20.100.10">
    <property type="entry name" value="Thrombospondin type-1 (TSP1) repeat"/>
    <property type="match status" value="4"/>
</dbReference>
<dbReference type="PROSITE" id="PS50025">
    <property type="entry name" value="LAM_G_DOMAIN"/>
    <property type="match status" value="1"/>
</dbReference>
<keyword evidence="1" id="KW-0677">Repeat</keyword>
<feature type="domain" description="Laminin G" evidence="6">
    <location>
        <begin position="534"/>
        <end position="769"/>
    </location>
</feature>
<keyword evidence="2" id="KW-1015">Disulfide bond</keyword>
<proteinExistence type="predicted"/>
<evidence type="ECO:0000313" key="7">
    <source>
        <dbReference type="EMBL" id="CAG9558512.1"/>
    </source>
</evidence>
<protein>
    <submittedName>
        <fullName evidence="7">(African queen) hypothetical protein</fullName>
    </submittedName>
</protein>
<keyword evidence="5" id="KW-0732">Signal</keyword>
<dbReference type="InterPro" id="IPR013320">
    <property type="entry name" value="ConA-like_dom_sf"/>
</dbReference>
<evidence type="ECO:0000313" key="8">
    <source>
        <dbReference type="Proteomes" id="UP000789524"/>
    </source>
</evidence>
<keyword evidence="4" id="KW-1133">Transmembrane helix</keyword>
<dbReference type="Gene3D" id="2.60.120.200">
    <property type="match status" value="2"/>
</dbReference>
<dbReference type="InterPro" id="IPR000884">
    <property type="entry name" value="TSP1_rpt"/>
</dbReference>
<organism evidence="7 8">
    <name type="scientific">Danaus chrysippus</name>
    <name type="common">African queen</name>
    <dbReference type="NCBI Taxonomy" id="151541"/>
    <lineage>
        <taxon>Eukaryota</taxon>
        <taxon>Metazoa</taxon>
        <taxon>Ecdysozoa</taxon>
        <taxon>Arthropoda</taxon>
        <taxon>Hexapoda</taxon>
        <taxon>Insecta</taxon>
        <taxon>Pterygota</taxon>
        <taxon>Neoptera</taxon>
        <taxon>Endopterygota</taxon>
        <taxon>Lepidoptera</taxon>
        <taxon>Glossata</taxon>
        <taxon>Ditrysia</taxon>
        <taxon>Papilionoidea</taxon>
        <taxon>Nymphalidae</taxon>
        <taxon>Danainae</taxon>
        <taxon>Danaini</taxon>
        <taxon>Danaina</taxon>
        <taxon>Danaus</taxon>
        <taxon>Anosia</taxon>
    </lineage>
</organism>
<dbReference type="AlphaFoldDB" id="A0A8J2Q7Y4"/>
<dbReference type="SMART" id="SM00282">
    <property type="entry name" value="LamG"/>
    <property type="match status" value="2"/>
</dbReference>
<dbReference type="SUPFAM" id="SSF82895">
    <property type="entry name" value="TSP-1 type 1 repeat"/>
    <property type="match status" value="4"/>
</dbReference>
<dbReference type="OrthoDB" id="446173at2759"/>
<evidence type="ECO:0000256" key="1">
    <source>
        <dbReference type="ARBA" id="ARBA00022737"/>
    </source>
</evidence>
<keyword evidence="8" id="KW-1185">Reference proteome</keyword>
<evidence type="ECO:0000256" key="2">
    <source>
        <dbReference type="ARBA" id="ARBA00023157"/>
    </source>
</evidence>
<dbReference type="InterPro" id="IPR036383">
    <property type="entry name" value="TSP1_rpt_sf"/>
</dbReference>
<dbReference type="InterPro" id="IPR001791">
    <property type="entry name" value="Laminin_G"/>
</dbReference>
<dbReference type="Proteomes" id="UP000789524">
    <property type="component" value="Unassembled WGS sequence"/>
</dbReference>
<feature type="transmembrane region" description="Helical" evidence="4">
    <location>
        <begin position="853"/>
        <end position="874"/>
    </location>
</feature>
<evidence type="ECO:0000259" key="6">
    <source>
        <dbReference type="PROSITE" id="PS50025"/>
    </source>
</evidence>